<name>A0A6G4QTU0_9CAUL</name>
<dbReference type="EMBL" id="JAAKGT010000002">
    <property type="protein sequence ID" value="NGM49040.1"/>
    <property type="molecule type" value="Genomic_DNA"/>
</dbReference>
<feature type="region of interest" description="Disordered" evidence="1">
    <location>
        <begin position="31"/>
        <end position="66"/>
    </location>
</feature>
<evidence type="ECO:0000259" key="3">
    <source>
        <dbReference type="Pfam" id="PF11008"/>
    </source>
</evidence>
<dbReference type="Pfam" id="PF11008">
    <property type="entry name" value="DUF2846"/>
    <property type="match status" value="1"/>
</dbReference>
<dbReference type="RefSeq" id="WP_165256837.1">
    <property type="nucleotide sequence ID" value="NZ_JAAKGT010000002.1"/>
</dbReference>
<reference evidence="4" key="1">
    <citation type="submission" date="2020-02" db="EMBL/GenBank/DDBJ databases">
        <authorList>
            <person name="Gao J."/>
            <person name="Sun J."/>
        </authorList>
    </citation>
    <scope>NUCLEOTIDE SEQUENCE</scope>
    <source>
        <strain evidence="4">602-2</strain>
    </source>
</reference>
<evidence type="ECO:0000256" key="1">
    <source>
        <dbReference type="SAM" id="MobiDB-lite"/>
    </source>
</evidence>
<evidence type="ECO:0000256" key="2">
    <source>
        <dbReference type="SAM" id="SignalP"/>
    </source>
</evidence>
<comment type="caution">
    <text evidence="4">The sequence shown here is derived from an EMBL/GenBank/DDBJ whole genome shotgun (WGS) entry which is preliminary data.</text>
</comment>
<accession>A0A6G4QTU0</accession>
<feature type="compositionally biased region" description="Low complexity" evidence="1">
    <location>
        <begin position="54"/>
        <end position="66"/>
    </location>
</feature>
<evidence type="ECO:0000313" key="4">
    <source>
        <dbReference type="EMBL" id="NGM49040.1"/>
    </source>
</evidence>
<proteinExistence type="predicted"/>
<feature type="domain" description="DUF2846" evidence="3">
    <location>
        <begin position="84"/>
        <end position="163"/>
    </location>
</feature>
<feature type="signal peptide" evidence="2">
    <location>
        <begin position="1"/>
        <end position="22"/>
    </location>
</feature>
<organism evidence="4">
    <name type="scientific">Caulobacter sp. 602-2</name>
    <dbReference type="NCBI Taxonomy" id="2710887"/>
    <lineage>
        <taxon>Bacteria</taxon>
        <taxon>Pseudomonadati</taxon>
        <taxon>Pseudomonadota</taxon>
        <taxon>Alphaproteobacteria</taxon>
        <taxon>Caulobacterales</taxon>
        <taxon>Caulobacteraceae</taxon>
        <taxon>Caulobacter</taxon>
    </lineage>
</organism>
<dbReference type="InterPro" id="IPR022548">
    <property type="entry name" value="DUF2846"/>
</dbReference>
<feature type="compositionally biased region" description="Low complexity" evidence="1">
    <location>
        <begin position="31"/>
        <end position="46"/>
    </location>
</feature>
<dbReference type="AlphaFoldDB" id="A0A6G4QTU0"/>
<keyword evidence="2" id="KW-0732">Signal</keyword>
<sequence>MSIKYAGVVFAALTLSAGAALAQDAAAPAQTPAPAATEAPAAAPAEQPAPAPAEAPAAAATPTETPAAAPAVATADAVLGTPAQGKGQIVFFRPGKFVGAAVSFKVREGETELGKLSNGSYFIIDVAPGAHEYVVHSEVKDVLPVEIDEGEVYYVQGSLNMGVMVGRPNLSPSDKLKFEGAGKMKLTKLKS</sequence>
<gene>
    <name evidence="4" type="ORF">G5B46_05415</name>
</gene>
<protein>
    <submittedName>
        <fullName evidence="4">DUF2846 domain-containing protein</fullName>
    </submittedName>
</protein>
<feature type="chain" id="PRO_5026006902" evidence="2">
    <location>
        <begin position="23"/>
        <end position="191"/>
    </location>
</feature>